<feature type="transmembrane region" description="Helical" evidence="6">
    <location>
        <begin position="21"/>
        <end position="43"/>
    </location>
</feature>
<gene>
    <name evidence="7" type="ORF">D6201_04645</name>
</gene>
<keyword evidence="8" id="KW-1185">Reference proteome</keyword>
<keyword evidence="5 6" id="KW-0472">Membrane</keyword>
<evidence type="ECO:0000313" key="7">
    <source>
        <dbReference type="EMBL" id="RJY08740.1"/>
    </source>
</evidence>
<feature type="transmembrane region" description="Helical" evidence="6">
    <location>
        <begin position="55"/>
        <end position="75"/>
    </location>
</feature>
<feature type="transmembrane region" description="Helical" evidence="6">
    <location>
        <begin position="369"/>
        <end position="389"/>
    </location>
</feature>
<dbReference type="EMBL" id="RAHX01000001">
    <property type="protein sequence ID" value="RJY08740.1"/>
    <property type="molecule type" value="Genomic_DNA"/>
</dbReference>
<name>A0A419RSI1_9SPHN</name>
<keyword evidence="2" id="KW-1003">Cell membrane</keyword>
<feature type="transmembrane region" description="Helical" evidence="6">
    <location>
        <begin position="256"/>
        <end position="275"/>
    </location>
</feature>
<feature type="transmembrane region" description="Helical" evidence="6">
    <location>
        <begin position="401"/>
        <end position="419"/>
    </location>
</feature>
<feature type="transmembrane region" description="Helical" evidence="6">
    <location>
        <begin position="124"/>
        <end position="144"/>
    </location>
</feature>
<accession>A0A419RSI1</accession>
<feature type="transmembrane region" description="Helical" evidence="6">
    <location>
        <begin position="87"/>
        <end position="112"/>
    </location>
</feature>
<dbReference type="OrthoDB" id="7605542at2"/>
<reference evidence="7 8" key="1">
    <citation type="journal article" date="2017" name="Int. J. Syst. Evol. Microbiol.">
        <title>Erythrobacter aquimixticola sp. nov., isolated from the junction between the ocean and a freshwater spring.</title>
        <authorList>
            <person name="Park S."/>
            <person name="Jung Y.T."/>
            <person name="Choi S.J."/>
            <person name="Yoon J.H."/>
        </authorList>
    </citation>
    <scope>NUCLEOTIDE SEQUENCE [LARGE SCALE GENOMIC DNA]</scope>
    <source>
        <strain evidence="7 8">JSSK-14</strain>
    </source>
</reference>
<dbReference type="RefSeq" id="WP_120047754.1">
    <property type="nucleotide sequence ID" value="NZ_RAHX01000001.1"/>
</dbReference>
<evidence type="ECO:0000256" key="1">
    <source>
        <dbReference type="ARBA" id="ARBA00004651"/>
    </source>
</evidence>
<keyword evidence="4 6" id="KW-1133">Transmembrane helix</keyword>
<evidence type="ECO:0008006" key="9">
    <source>
        <dbReference type="Google" id="ProtNLM"/>
    </source>
</evidence>
<dbReference type="Proteomes" id="UP000285232">
    <property type="component" value="Unassembled WGS sequence"/>
</dbReference>
<evidence type="ECO:0000256" key="3">
    <source>
        <dbReference type="ARBA" id="ARBA00022692"/>
    </source>
</evidence>
<comment type="caution">
    <text evidence="7">The sequence shown here is derived from an EMBL/GenBank/DDBJ whole genome shotgun (WGS) entry which is preliminary data.</text>
</comment>
<dbReference type="Pfam" id="PF13440">
    <property type="entry name" value="Polysacc_synt_3"/>
    <property type="match status" value="1"/>
</dbReference>
<protein>
    <recommendedName>
        <fullName evidence="9">Lipopolysaccharide biosynthesis protein</fullName>
    </recommendedName>
</protein>
<feature type="transmembrane region" description="Helical" evidence="6">
    <location>
        <begin position="156"/>
        <end position="180"/>
    </location>
</feature>
<keyword evidence="3 6" id="KW-0812">Transmembrane</keyword>
<sequence length="434" mass="46559">MNWGKIGERAFSGASGDVFRGMATLTGGLVFGRIIGLIAIPILTRIYDPADFGVLSVYTALVMLVGPFMALRFPVAIPLPRSSRMAVSLVALCFGLISVIGALAAVTLYLAAPVLLPHFSMEALIPYWWLVAVGIMASASYETLSSWGTRKKDFKLIARTSVQQSLSSAVVKVGMGFLAAGPIGLLLGQILAIGGGLGTLAMRYTAEFRRVGQLRIGKAAKLYSSFALYRLPAQILLAAAIQSPVLFIAARYDAATAGQFGLALTLVAVPMTFLVRGLSQAFYGEVAAMGLKRVAEIREITRHTIKRLALTGAPFALALMLLGEEVAVILFGDRWAAAGRISELLSVYLFSGLVASPIMRLLDLLREQWLLLVINGSRLTIICAIFIALPEIGFDLYDTVLAYSCAMFLLQSVSVVTVLHRLNVHTQRRAASAS</sequence>
<evidence type="ECO:0000256" key="2">
    <source>
        <dbReference type="ARBA" id="ARBA00022475"/>
    </source>
</evidence>
<evidence type="ECO:0000256" key="5">
    <source>
        <dbReference type="ARBA" id="ARBA00023136"/>
    </source>
</evidence>
<dbReference type="InterPro" id="IPR050833">
    <property type="entry name" value="Poly_Biosynth_Transport"/>
</dbReference>
<dbReference type="AlphaFoldDB" id="A0A419RSI1"/>
<organism evidence="7 8">
    <name type="scientific">Aurantiacibacter aquimixticola</name>
    <dbReference type="NCBI Taxonomy" id="1958945"/>
    <lineage>
        <taxon>Bacteria</taxon>
        <taxon>Pseudomonadati</taxon>
        <taxon>Pseudomonadota</taxon>
        <taxon>Alphaproteobacteria</taxon>
        <taxon>Sphingomonadales</taxon>
        <taxon>Erythrobacteraceae</taxon>
        <taxon>Aurantiacibacter</taxon>
    </lineage>
</organism>
<comment type="subcellular location">
    <subcellularLocation>
        <location evidence="1">Cell membrane</location>
        <topology evidence="1">Multi-pass membrane protein</topology>
    </subcellularLocation>
</comment>
<evidence type="ECO:0000256" key="4">
    <source>
        <dbReference type="ARBA" id="ARBA00022989"/>
    </source>
</evidence>
<feature type="transmembrane region" description="Helical" evidence="6">
    <location>
        <begin position="308"/>
        <end position="332"/>
    </location>
</feature>
<feature type="transmembrane region" description="Helical" evidence="6">
    <location>
        <begin position="227"/>
        <end position="250"/>
    </location>
</feature>
<dbReference type="GO" id="GO:0005886">
    <property type="term" value="C:plasma membrane"/>
    <property type="evidence" value="ECO:0007669"/>
    <property type="project" value="UniProtKB-SubCell"/>
</dbReference>
<dbReference type="PANTHER" id="PTHR30250">
    <property type="entry name" value="PST FAMILY PREDICTED COLANIC ACID TRANSPORTER"/>
    <property type="match status" value="1"/>
</dbReference>
<evidence type="ECO:0000256" key="6">
    <source>
        <dbReference type="SAM" id="Phobius"/>
    </source>
</evidence>
<proteinExistence type="predicted"/>
<evidence type="ECO:0000313" key="8">
    <source>
        <dbReference type="Proteomes" id="UP000285232"/>
    </source>
</evidence>
<dbReference type="PANTHER" id="PTHR30250:SF28">
    <property type="entry name" value="POLYSACCHARIDE BIOSYNTHESIS PROTEIN"/>
    <property type="match status" value="1"/>
</dbReference>